<feature type="domain" description="DUF7043" evidence="4">
    <location>
        <begin position="24"/>
        <end position="139"/>
    </location>
</feature>
<evidence type="ECO:0000256" key="2">
    <source>
        <dbReference type="SAM" id="Phobius"/>
    </source>
</evidence>
<keyword evidence="2" id="KW-0812">Transmembrane</keyword>
<feature type="compositionally biased region" description="Polar residues" evidence="1">
    <location>
        <begin position="657"/>
        <end position="679"/>
    </location>
</feature>
<reference evidence="5" key="1">
    <citation type="journal article" date="2023" name="Mol. Biol. Evol.">
        <title>Third-Generation Sequencing Reveals the Adaptive Role of the Epigenome in Three Deep-Sea Polychaetes.</title>
        <authorList>
            <person name="Perez M."/>
            <person name="Aroh O."/>
            <person name="Sun Y."/>
            <person name="Lan Y."/>
            <person name="Juniper S.K."/>
            <person name="Young C.R."/>
            <person name="Angers B."/>
            <person name="Qian P.Y."/>
        </authorList>
    </citation>
    <scope>NUCLEOTIDE SEQUENCE</scope>
    <source>
        <strain evidence="5">P08H-3</strain>
    </source>
</reference>
<evidence type="ECO:0000259" key="4">
    <source>
        <dbReference type="Pfam" id="PF23070"/>
    </source>
</evidence>
<evidence type="ECO:0000313" key="5">
    <source>
        <dbReference type="EMBL" id="KAK2150341.1"/>
    </source>
</evidence>
<gene>
    <name evidence="5" type="ORF">LSH36_410g01007</name>
</gene>
<evidence type="ECO:0000256" key="3">
    <source>
        <dbReference type="SAM" id="SignalP"/>
    </source>
</evidence>
<sequence length="713" mass="80552">MDLHLVVAILCHMLAILNPVLGICRFPEFAQTDDKNRDWRSGIRSQFRKLTVKVTIQNSKMTVTSSEAGVVDYERICVQSLSNFRYITAHEQSGQRRQKFACVQFLQRSDSVIQLKVSEISGSMSGICDESKLRLDPWLLLDKNSVLDERHLCSLTGGYSVKLFDREYSRGFCDAYKDHVWLESECVPGSGLYFNFRYPRCIPNVLMSEQQRTMCVANWTEDGYAFSLLRHDVQRYTWLLRYPANVRHLDSFVALLMRDMYASTESHITGLPTYVQMDMVRDIPHPVTSLCIDEFEGCNYYTDPCSDGGKMALTCARTCEVCNVTRPRMCTFSDSWIGDWIDPSHGDRLALTVEPHILTVHYNRLQQRFHCIRWDEPYTGSANKHTSYRMLVTEFSNGCRPKYSCIKVVQRSSSAILFLQLSAERHWPITDTVTQPIDCSRFSYEGDTDSLIQNRYRSKHLRLLYSKSLDTGTTCNMPLSGSYNYTAKLSDHSRCSGRITISSSGASLSVVFSNCDMKNAASHLVPERHSCIESTRLFGSDYIVVTRGFLDTEQLYCWIFPKRSIDDFYLVKSAHCNDGTRRRITRGHFVPLASFSSDSGTQTGISSLPIPVQSTPILTESSKGYVIPIGDSPPMDSYPPEVRSPTGGKSPVVDMTPSLTTGNRNTSSPKDGNKRNSTSRPPPNPATYASPIVVVAAIIFFVIFQIPCLCKNS</sequence>
<accession>A0AAD9N0B5</accession>
<keyword evidence="2" id="KW-1133">Transmembrane helix</keyword>
<dbReference type="Pfam" id="PF23070">
    <property type="entry name" value="DUF7043"/>
    <property type="match status" value="1"/>
</dbReference>
<feature type="signal peptide" evidence="3">
    <location>
        <begin position="1"/>
        <end position="22"/>
    </location>
</feature>
<feature type="region of interest" description="Disordered" evidence="1">
    <location>
        <begin position="629"/>
        <end position="685"/>
    </location>
</feature>
<dbReference type="Proteomes" id="UP001208570">
    <property type="component" value="Unassembled WGS sequence"/>
</dbReference>
<keyword evidence="6" id="KW-1185">Reference proteome</keyword>
<dbReference type="EMBL" id="JAODUP010000410">
    <property type="protein sequence ID" value="KAK2150341.1"/>
    <property type="molecule type" value="Genomic_DNA"/>
</dbReference>
<protein>
    <recommendedName>
        <fullName evidence="4">DUF7043 domain-containing protein</fullName>
    </recommendedName>
</protein>
<dbReference type="PANTHER" id="PTHR22255:SF9">
    <property type="entry name" value="LP06548P"/>
    <property type="match status" value="1"/>
</dbReference>
<dbReference type="AlphaFoldDB" id="A0AAD9N0B5"/>
<evidence type="ECO:0000313" key="6">
    <source>
        <dbReference type="Proteomes" id="UP001208570"/>
    </source>
</evidence>
<keyword evidence="3" id="KW-0732">Signal</keyword>
<keyword evidence="2" id="KW-0472">Membrane</keyword>
<name>A0AAD9N0B5_9ANNE</name>
<evidence type="ECO:0000256" key="1">
    <source>
        <dbReference type="SAM" id="MobiDB-lite"/>
    </source>
</evidence>
<organism evidence="5 6">
    <name type="scientific">Paralvinella palmiformis</name>
    <dbReference type="NCBI Taxonomy" id="53620"/>
    <lineage>
        <taxon>Eukaryota</taxon>
        <taxon>Metazoa</taxon>
        <taxon>Spiralia</taxon>
        <taxon>Lophotrochozoa</taxon>
        <taxon>Annelida</taxon>
        <taxon>Polychaeta</taxon>
        <taxon>Sedentaria</taxon>
        <taxon>Canalipalpata</taxon>
        <taxon>Terebellida</taxon>
        <taxon>Terebelliformia</taxon>
        <taxon>Alvinellidae</taxon>
        <taxon>Paralvinella</taxon>
    </lineage>
</organism>
<dbReference type="InterPro" id="IPR055471">
    <property type="entry name" value="DUF7043"/>
</dbReference>
<comment type="caution">
    <text evidence="5">The sequence shown here is derived from an EMBL/GenBank/DDBJ whole genome shotgun (WGS) entry which is preliminary data.</text>
</comment>
<feature type="transmembrane region" description="Helical" evidence="2">
    <location>
        <begin position="688"/>
        <end position="710"/>
    </location>
</feature>
<feature type="chain" id="PRO_5042033478" description="DUF7043 domain-containing protein" evidence="3">
    <location>
        <begin position="23"/>
        <end position="713"/>
    </location>
</feature>
<dbReference type="PANTHER" id="PTHR22255">
    <property type="entry name" value="LP06548P"/>
    <property type="match status" value="1"/>
</dbReference>
<proteinExistence type="predicted"/>